<feature type="compositionally biased region" description="Polar residues" evidence="4">
    <location>
        <begin position="31"/>
        <end position="44"/>
    </location>
</feature>
<dbReference type="PANTHER" id="PTHR30203:SF33">
    <property type="entry name" value="BLR4455 PROTEIN"/>
    <property type="match status" value="1"/>
</dbReference>
<comment type="subcellular location">
    <subcellularLocation>
        <location evidence="2">Cell membrane</location>
        <topology evidence="2">Lipid-anchor</topology>
    </subcellularLocation>
</comment>
<reference evidence="5 6" key="1">
    <citation type="submission" date="2015-03" db="EMBL/GenBank/DDBJ databases">
        <title>Draft Genome Sequence of Burkholderia andropogonis type strain ICMP2807, isolated from Sorghum bicolor.</title>
        <authorList>
            <person name="Lopes-Santos L."/>
            <person name="Castro D.B."/>
            <person name="Ottoboni L.M."/>
            <person name="Park D."/>
            <person name="Weirc B.S."/>
            <person name="Destefano S.A."/>
        </authorList>
    </citation>
    <scope>NUCLEOTIDE SEQUENCE [LARGE SCALE GENOMIC DNA]</scope>
    <source>
        <strain evidence="5 6">ICMP2807</strain>
    </source>
</reference>
<gene>
    <name evidence="5" type="ORF">WM40_03335</name>
</gene>
<keyword evidence="2" id="KW-0472">Membrane</keyword>
<keyword evidence="2" id="KW-0564">Palmitate</keyword>
<dbReference type="Proteomes" id="UP000033618">
    <property type="component" value="Unassembled WGS sequence"/>
</dbReference>
<dbReference type="EMBL" id="LAQU01000002">
    <property type="protein sequence ID" value="KKB65101.1"/>
    <property type="molecule type" value="Genomic_DNA"/>
</dbReference>
<organism evidence="5 6">
    <name type="scientific">Robbsia andropogonis</name>
    <dbReference type="NCBI Taxonomy" id="28092"/>
    <lineage>
        <taxon>Bacteria</taxon>
        <taxon>Pseudomonadati</taxon>
        <taxon>Pseudomonadota</taxon>
        <taxon>Betaproteobacteria</taxon>
        <taxon>Burkholderiales</taxon>
        <taxon>Burkholderiaceae</taxon>
        <taxon>Robbsia</taxon>
    </lineage>
</organism>
<dbReference type="Pfam" id="PF02321">
    <property type="entry name" value="OEP"/>
    <property type="match status" value="2"/>
</dbReference>
<keyword evidence="2" id="KW-1134">Transmembrane beta strand</keyword>
<dbReference type="PATRIC" id="fig|28092.6.peg.795"/>
<keyword evidence="2" id="KW-0449">Lipoprotein</keyword>
<dbReference type="SUPFAM" id="SSF56954">
    <property type="entry name" value="Outer membrane efflux proteins (OEP)"/>
    <property type="match status" value="1"/>
</dbReference>
<feature type="coiled-coil region" evidence="3">
    <location>
        <begin position="236"/>
        <end position="263"/>
    </location>
</feature>
<dbReference type="InterPro" id="IPR003423">
    <property type="entry name" value="OMP_efflux"/>
</dbReference>
<dbReference type="AlphaFoldDB" id="A0A0F5K4Q8"/>
<dbReference type="Gene3D" id="1.20.1600.10">
    <property type="entry name" value="Outer membrane efflux proteins (OEP)"/>
    <property type="match status" value="1"/>
</dbReference>
<proteinExistence type="inferred from homology"/>
<feature type="region of interest" description="Disordered" evidence="4">
    <location>
        <begin position="29"/>
        <end position="51"/>
    </location>
</feature>
<evidence type="ECO:0000256" key="2">
    <source>
        <dbReference type="RuleBase" id="RU362097"/>
    </source>
</evidence>
<comment type="caution">
    <text evidence="5">The sequence shown here is derived from an EMBL/GenBank/DDBJ whole genome shotgun (WGS) entry which is preliminary data.</text>
</comment>
<dbReference type="PANTHER" id="PTHR30203">
    <property type="entry name" value="OUTER MEMBRANE CATION EFFLUX PROTEIN"/>
    <property type="match status" value="1"/>
</dbReference>
<keyword evidence="3" id="KW-0175">Coiled coil</keyword>
<dbReference type="NCBIfam" id="TIGR01845">
    <property type="entry name" value="outer_NodT"/>
    <property type="match status" value="1"/>
</dbReference>
<dbReference type="InterPro" id="IPR010131">
    <property type="entry name" value="MdtP/NodT-like"/>
</dbReference>
<dbReference type="GO" id="GO:0005886">
    <property type="term" value="C:plasma membrane"/>
    <property type="evidence" value="ECO:0007669"/>
    <property type="project" value="UniProtKB-SubCell"/>
</dbReference>
<protein>
    <submittedName>
        <fullName evidence="5">RND transporter</fullName>
    </submittedName>
</protein>
<evidence type="ECO:0000256" key="1">
    <source>
        <dbReference type="ARBA" id="ARBA00007613"/>
    </source>
</evidence>
<keyword evidence="6" id="KW-1185">Reference proteome</keyword>
<evidence type="ECO:0000313" key="6">
    <source>
        <dbReference type="Proteomes" id="UP000033618"/>
    </source>
</evidence>
<sequence>MTAWVLSACSMAPHYEKPSIGTPTAFKESAAQVSDASDTDTTPEVSDPGARTQWKVAAPSDQLPRGEWWRIFGDTTLDGLESRAVSASPTLQAAFARVNESRATRDTARAGLFPSLGAGFGPTREKVSGASQLLSDNATVPSQTLWRAQATASYEVDLFGHVSDSVRAARADAEQSDALYRSVLLTLQADVAQQYFALRSLDADRDVLRRTITLRKQALDLVQRRFAEGDISELEVARARSELASAQSDAMTVERQRASAEHKLAVLVGSTPESFTMPDSPLQAVHVIVPAGLPSSLLERRPDIAAAERAMAAANARIGVAKAAYFPSLSLTGTAGFEAATLGDLFKWSSRAFVLGPLTGTALTLPIFDGGRRRAQLAQSRARFDEQAANYRSQVLNAFQEVEDSLSDLRILRTQRDTVAVAVQASARAASLSRRQYAEGEVDYLSVIDSERTALQSERTATQLAGVQAAATVALIRALGGGWGAVAGVGSAPRM</sequence>
<dbReference type="GO" id="GO:0015562">
    <property type="term" value="F:efflux transmembrane transporter activity"/>
    <property type="evidence" value="ECO:0007669"/>
    <property type="project" value="InterPro"/>
</dbReference>
<name>A0A0F5K4Q8_9BURK</name>
<evidence type="ECO:0000256" key="4">
    <source>
        <dbReference type="SAM" id="MobiDB-lite"/>
    </source>
</evidence>
<accession>A0A0F5K4Q8</accession>
<comment type="similarity">
    <text evidence="1 2">Belongs to the outer membrane factor (OMF) (TC 1.B.17) family.</text>
</comment>
<evidence type="ECO:0000256" key="3">
    <source>
        <dbReference type="SAM" id="Coils"/>
    </source>
</evidence>
<keyword evidence="2" id="KW-0812">Transmembrane</keyword>
<dbReference type="STRING" id="28092.WM40_03335"/>
<evidence type="ECO:0000313" key="5">
    <source>
        <dbReference type="EMBL" id="KKB65101.1"/>
    </source>
</evidence>
<dbReference type="Gene3D" id="2.20.200.10">
    <property type="entry name" value="Outer membrane efflux proteins (OEP)"/>
    <property type="match status" value="1"/>
</dbReference>